<dbReference type="Pfam" id="PF09837">
    <property type="entry name" value="DUF2064"/>
    <property type="match status" value="1"/>
</dbReference>
<gene>
    <name evidence="1" type="ORF">JMJ55_08450</name>
</gene>
<comment type="caution">
    <text evidence="1">The sequence shown here is derived from an EMBL/GenBank/DDBJ whole genome shotgun (WGS) entry which is preliminary data.</text>
</comment>
<reference evidence="1 2" key="1">
    <citation type="submission" date="2021-01" db="EMBL/GenBank/DDBJ databases">
        <title>Belnapia mucosa sp. nov. and Belnapia arida sp. nov., isolated from the Tabernas Desert (Almeria, Spain).</title>
        <authorList>
            <person name="Molina-Menor E."/>
            <person name="Vidal-Verdu A."/>
            <person name="Calonge A."/>
            <person name="Satari L."/>
            <person name="Pereto Magraner J."/>
            <person name="Porcar Miralles M."/>
        </authorList>
    </citation>
    <scope>NUCLEOTIDE SEQUENCE [LARGE SCALE GENOMIC DNA]</scope>
    <source>
        <strain evidence="1 2">T6</strain>
    </source>
</reference>
<dbReference type="EMBL" id="JAEUXJ010000003">
    <property type="protein sequence ID" value="MBL6455348.1"/>
    <property type="molecule type" value="Genomic_DNA"/>
</dbReference>
<accession>A0ABS1V4W6</accession>
<dbReference type="InterPro" id="IPR018641">
    <property type="entry name" value="Trfase_1_rSAM/seldom-assoc"/>
</dbReference>
<keyword evidence="2" id="KW-1185">Reference proteome</keyword>
<protein>
    <submittedName>
        <fullName evidence="1">TIGR04282 family arsenosugar biosynthesis glycosyltransferase</fullName>
    </submittedName>
</protein>
<name>A0ABS1V4W6_9PROT</name>
<dbReference type="Gene3D" id="3.90.550.10">
    <property type="entry name" value="Spore Coat Polysaccharide Biosynthesis Protein SpsA, Chain A"/>
    <property type="match status" value="1"/>
</dbReference>
<dbReference type="RefSeq" id="WP_202825098.1">
    <property type="nucleotide sequence ID" value="NZ_JAEUXJ010000003.1"/>
</dbReference>
<dbReference type="SUPFAM" id="SSF53448">
    <property type="entry name" value="Nucleotide-diphospho-sugar transferases"/>
    <property type="match status" value="1"/>
</dbReference>
<dbReference type="InterPro" id="IPR029044">
    <property type="entry name" value="Nucleotide-diphossugar_trans"/>
</dbReference>
<evidence type="ECO:0000313" key="1">
    <source>
        <dbReference type="EMBL" id="MBL6455348.1"/>
    </source>
</evidence>
<dbReference type="PANTHER" id="PTHR36529">
    <property type="entry name" value="SLL1095 PROTEIN"/>
    <property type="match status" value="1"/>
</dbReference>
<sequence>MKGDAVILFARAPRLGTVKRRLAREVGDVAALRFHRGQVARLVRQLGRDRRWRLVLAATPDRARWRAGVALHPQGGGDLGARMARALGRHRRAVLIGSDIPGLGTGDIAAAFRALGRADAVFGPSEDGGYWLVGFGPRRPERPFARIRWSSEHALADTLANFSRHRVALLRRLRDVDSAADLREVGQWR</sequence>
<organism evidence="1 2">
    <name type="scientific">Belnapia mucosa</name>
    <dbReference type="NCBI Taxonomy" id="2804532"/>
    <lineage>
        <taxon>Bacteria</taxon>
        <taxon>Pseudomonadati</taxon>
        <taxon>Pseudomonadota</taxon>
        <taxon>Alphaproteobacteria</taxon>
        <taxon>Acetobacterales</taxon>
        <taxon>Roseomonadaceae</taxon>
        <taxon>Belnapia</taxon>
    </lineage>
</organism>
<dbReference type="Proteomes" id="UP000606490">
    <property type="component" value="Unassembled WGS sequence"/>
</dbReference>
<dbReference type="NCBIfam" id="TIGR04282">
    <property type="entry name" value="glyco_like_cofC"/>
    <property type="match status" value="1"/>
</dbReference>
<dbReference type="PANTHER" id="PTHR36529:SF1">
    <property type="entry name" value="GLYCOSYLTRANSFERASE"/>
    <property type="match status" value="1"/>
</dbReference>
<evidence type="ECO:0000313" key="2">
    <source>
        <dbReference type="Proteomes" id="UP000606490"/>
    </source>
</evidence>
<proteinExistence type="predicted"/>